<accession>A0A8S1BU88</accession>
<evidence type="ECO:0000313" key="3">
    <source>
        <dbReference type="Proteomes" id="UP000494165"/>
    </source>
</evidence>
<dbReference type="AlphaFoldDB" id="A0A8S1BU88"/>
<dbReference type="OrthoDB" id="7726766at2759"/>
<keyword evidence="3" id="KW-1185">Reference proteome</keyword>
<reference evidence="2 3" key="1">
    <citation type="submission" date="2020-04" db="EMBL/GenBank/DDBJ databases">
        <authorList>
            <person name="Alioto T."/>
            <person name="Alioto T."/>
            <person name="Gomez Garrido J."/>
        </authorList>
    </citation>
    <scope>NUCLEOTIDE SEQUENCE [LARGE SCALE GENOMIC DNA]</scope>
</reference>
<feature type="region of interest" description="Disordered" evidence="1">
    <location>
        <begin position="42"/>
        <end position="71"/>
    </location>
</feature>
<comment type="caution">
    <text evidence="2">The sequence shown here is derived from an EMBL/GenBank/DDBJ whole genome shotgun (WGS) entry which is preliminary data.</text>
</comment>
<dbReference type="EMBL" id="CADEPI010000010">
    <property type="protein sequence ID" value="CAB3363036.1"/>
    <property type="molecule type" value="Genomic_DNA"/>
</dbReference>
<protein>
    <submittedName>
        <fullName evidence="2">Uncharacterized protein</fullName>
    </submittedName>
</protein>
<evidence type="ECO:0000256" key="1">
    <source>
        <dbReference type="SAM" id="MobiDB-lite"/>
    </source>
</evidence>
<proteinExistence type="predicted"/>
<evidence type="ECO:0000313" key="2">
    <source>
        <dbReference type="EMBL" id="CAB3363036.1"/>
    </source>
</evidence>
<organism evidence="2 3">
    <name type="scientific">Cloeon dipterum</name>
    <dbReference type="NCBI Taxonomy" id="197152"/>
    <lineage>
        <taxon>Eukaryota</taxon>
        <taxon>Metazoa</taxon>
        <taxon>Ecdysozoa</taxon>
        <taxon>Arthropoda</taxon>
        <taxon>Hexapoda</taxon>
        <taxon>Insecta</taxon>
        <taxon>Pterygota</taxon>
        <taxon>Palaeoptera</taxon>
        <taxon>Ephemeroptera</taxon>
        <taxon>Pisciforma</taxon>
        <taxon>Baetidae</taxon>
        <taxon>Cloeon</taxon>
    </lineage>
</organism>
<sequence length="71" mass="7941">MIPLRGQILYRQPLKLEGNLVGRWRAWSALAVAEANCTCATRNPPRTAGGRWSARHKTQLTPLKGVRSTEE</sequence>
<gene>
    <name evidence="2" type="ORF">CLODIP_2_CD15430</name>
</gene>
<dbReference type="Proteomes" id="UP000494165">
    <property type="component" value="Unassembled WGS sequence"/>
</dbReference>
<name>A0A8S1BU88_9INSE</name>